<dbReference type="GO" id="GO:0005911">
    <property type="term" value="C:cell-cell junction"/>
    <property type="evidence" value="ECO:0007669"/>
    <property type="project" value="TreeGrafter"/>
</dbReference>
<dbReference type="STRING" id="174720.A0A0N5CCK2"/>
<dbReference type="Proteomes" id="UP000046392">
    <property type="component" value="Unplaced"/>
</dbReference>
<keyword evidence="7" id="KW-0732">Signal</keyword>
<evidence type="ECO:0000313" key="9">
    <source>
        <dbReference type="Proteomes" id="UP000046392"/>
    </source>
</evidence>
<accession>A0A0N5CCK2</accession>
<dbReference type="GO" id="GO:0005886">
    <property type="term" value="C:plasma membrane"/>
    <property type="evidence" value="ECO:0007669"/>
    <property type="project" value="TreeGrafter"/>
</dbReference>
<keyword evidence="2 6" id="KW-0472">Membrane</keyword>
<evidence type="ECO:0000256" key="7">
    <source>
        <dbReference type="SAM" id="SignalP"/>
    </source>
</evidence>
<keyword evidence="3" id="KW-1015">Disulfide bond</keyword>
<dbReference type="Pfam" id="PF07679">
    <property type="entry name" value="I-set"/>
    <property type="match status" value="1"/>
</dbReference>
<dbReference type="SMART" id="SM00408">
    <property type="entry name" value="IGc2"/>
    <property type="match status" value="1"/>
</dbReference>
<keyword evidence="6" id="KW-0812">Transmembrane</keyword>
<dbReference type="InterPro" id="IPR013098">
    <property type="entry name" value="Ig_I-set"/>
</dbReference>
<dbReference type="InterPro" id="IPR003598">
    <property type="entry name" value="Ig_sub2"/>
</dbReference>
<keyword evidence="6" id="KW-1133">Transmembrane helix</keyword>
<dbReference type="PANTHER" id="PTHR11640">
    <property type="entry name" value="NEPHRIN"/>
    <property type="match status" value="1"/>
</dbReference>
<dbReference type="AlphaFoldDB" id="A0A0N5CCK2"/>
<name>A0A0N5CCK2_STREA</name>
<keyword evidence="4" id="KW-0325">Glycoprotein</keyword>
<keyword evidence="9" id="KW-1185">Reference proteome</keyword>
<dbReference type="InterPro" id="IPR007110">
    <property type="entry name" value="Ig-like_dom"/>
</dbReference>
<keyword evidence="5" id="KW-0393">Immunoglobulin domain</keyword>
<dbReference type="InterPro" id="IPR013783">
    <property type="entry name" value="Ig-like_fold"/>
</dbReference>
<dbReference type="PANTHER" id="PTHR11640:SF154">
    <property type="entry name" value="IRREGULAR CHIASM C-ROUGHEST PROTEIN-LIKE PROTEIN"/>
    <property type="match status" value="1"/>
</dbReference>
<evidence type="ECO:0000259" key="8">
    <source>
        <dbReference type="PROSITE" id="PS50835"/>
    </source>
</evidence>
<evidence type="ECO:0000313" key="10">
    <source>
        <dbReference type="WBParaSite" id="SPAL_0001560800.1"/>
    </source>
</evidence>
<feature type="transmembrane region" description="Helical" evidence="6">
    <location>
        <begin position="505"/>
        <end position="527"/>
    </location>
</feature>
<evidence type="ECO:0000256" key="3">
    <source>
        <dbReference type="ARBA" id="ARBA00023157"/>
    </source>
</evidence>
<organism evidence="9 10">
    <name type="scientific">Strongyloides papillosus</name>
    <name type="common">Intestinal threadworm</name>
    <dbReference type="NCBI Taxonomy" id="174720"/>
    <lineage>
        <taxon>Eukaryota</taxon>
        <taxon>Metazoa</taxon>
        <taxon>Ecdysozoa</taxon>
        <taxon>Nematoda</taxon>
        <taxon>Chromadorea</taxon>
        <taxon>Rhabditida</taxon>
        <taxon>Tylenchina</taxon>
        <taxon>Panagrolaimomorpha</taxon>
        <taxon>Strongyloidoidea</taxon>
        <taxon>Strongyloididae</taxon>
        <taxon>Strongyloides</taxon>
    </lineage>
</organism>
<evidence type="ECO:0000256" key="1">
    <source>
        <dbReference type="ARBA" id="ARBA00004479"/>
    </source>
</evidence>
<dbReference type="InterPro" id="IPR036179">
    <property type="entry name" value="Ig-like_dom_sf"/>
</dbReference>
<proteinExistence type="predicted"/>
<feature type="domain" description="Ig-like" evidence="8">
    <location>
        <begin position="157"/>
        <end position="250"/>
    </location>
</feature>
<sequence length="608" mass="69586">MFVLKNIILLLLIQNIFSQTDNISPELKIKISNQPFMASNIMQLKVIEWTMLGRTASQTIYCVSENPMTELRFTCPECVEKNYSDITNVLKTAEDLTKMSGFPTIALQNVPAKANWTGINILCQGRASNKTFNSLPAKVIVKYIRQPYIVDGNNMKPDLTSKQGYRFYVDCLKSENGKCQEFSSRKNILKCVVEAYPKPTVYKWYKNGIEMSERSSIIEFNVDMIGESIQCAANNDLHRENNMLESQAVQIFPLISPKVVEDNFKAVRVSRLLQPGNRINMKQSIVLSCNVEGNPKPQISWKHRKLSGEIVNAECLEDNDNNENTMFINNAVRVKSSCLLIASDYSSSGQYWCTGCFNISNNSSKCSSNFNDAPNNYFDMEVQGPPVVLNEKLSTEKINNGKDILIRINYCSNPKPLLSKEVVFDVDQHIVQEGQRWKNIKFVEIKQNEIESICYSANLVIYSEMHFDKNIDIKLIVHNTFGQVNINVPLNFDFDVINNDALSKWAKYGIITFSFLFVTILIVIIYIKNRIVKIRNKNYNDSEEEKNDKVEKDNLSFINDQNSSRTNLSNKLNLPMIDETVIYEDYVDFKIYGTVKKQSVFLSHEAFV</sequence>
<dbReference type="WBParaSite" id="SPAL_0001560800.1">
    <property type="protein sequence ID" value="SPAL_0001560800.1"/>
    <property type="gene ID" value="SPAL_0001560800"/>
</dbReference>
<protein>
    <submittedName>
        <fullName evidence="10">Ig-like domain-containing protein</fullName>
    </submittedName>
</protein>
<dbReference type="SUPFAM" id="SSF48726">
    <property type="entry name" value="Immunoglobulin"/>
    <property type="match status" value="2"/>
</dbReference>
<dbReference type="Gene3D" id="2.60.40.10">
    <property type="entry name" value="Immunoglobulins"/>
    <property type="match status" value="2"/>
</dbReference>
<feature type="domain" description="Ig-like" evidence="8">
    <location>
        <begin position="257"/>
        <end position="354"/>
    </location>
</feature>
<dbReference type="GO" id="GO:0098609">
    <property type="term" value="P:cell-cell adhesion"/>
    <property type="evidence" value="ECO:0007669"/>
    <property type="project" value="TreeGrafter"/>
</dbReference>
<dbReference type="GO" id="GO:0050839">
    <property type="term" value="F:cell adhesion molecule binding"/>
    <property type="evidence" value="ECO:0007669"/>
    <property type="project" value="TreeGrafter"/>
</dbReference>
<reference evidence="10" key="1">
    <citation type="submission" date="2017-02" db="UniProtKB">
        <authorList>
            <consortium name="WormBaseParasite"/>
        </authorList>
    </citation>
    <scope>IDENTIFICATION</scope>
</reference>
<feature type="chain" id="PRO_5005895692" evidence="7">
    <location>
        <begin position="19"/>
        <end position="608"/>
    </location>
</feature>
<evidence type="ECO:0000256" key="4">
    <source>
        <dbReference type="ARBA" id="ARBA00023180"/>
    </source>
</evidence>
<feature type="signal peptide" evidence="7">
    <location>
        <begin position="1"/>
        <end position="18"/>
    </location>
</feature>
<evidence type="ECO:0000256" key="6">
    <source>
        <dbReference type="SAM" id="Phobius"/>
    </source>
</evidence>
<dbReference type="PROSITE" id="PS50835">
    <property type="entry name" value="IG_LIKE"/>
    <property type="match status" value="2"/>
</dbReference>
<evidence type="ECO:0000256" key="2">
    <source>
        <dbReference type="ARBA" id="ARBA00023136"/>
    </source>
</evidence>
<dbReference type="InterPro" id="IPR051275">
    <property type="entry name" value="Cell_adhesion_signaling"/>
</dbReference>
<comment type="subcellular location">
    <subcellularLocation>
        <location evidence="1">Membrane</location>
        <topology evidence="1">Single-pass type I membrane protein</topology>
    </subcellularLocation>
</comment>
<evidence type="ECO:0000256" key="5">
    <source>
        <dbReference type="ARBA" id="ARBA00023319"/>
    </source>
</evidence>